<dbReference type="HOGENOM" id="CLU_828049_0_0_6"/>
<dbReference type="AlphaFoldDB" id="A0A0B4XNF4"/>
<keyword evidence="1" id="KW-0732">Signal</keyword>
<proteinExistence type="predicted"/>
<feature type="signal peptide" evidence="1">
    <location>
        <begin position="1"/>
        <end position="28"/>
    </location>
</feature>
<accession>A0A0B4XNF4</accession>
<protein>
    <submittedName>
        <fullName evidence="2">Uncharacterized protein</fullName>
    </submittedName>
</protein>
<dbReference type="EMBL" id="CP004387">
    <property type="protein sequence ID" value="AJD48295.1"/>
    <property type="molecule type" value="Genomic_DNA"/>
</dbReference>
<organism evidence="2 3">
    <name type="scientific">Isoalcanivorax pacificus W11-5</name>
    <dbReference type="NCBI Taxonomy" id="391936"/>
    <lineage>
        <taxon>Bacteria</taxon>
        <taxon>Pseudomonadati</taxon>
        <taxon>Pseudomonadota</taxon>
        <taxon>Gammaproteobacteria</taxon>
        <taxon>Oceanospirillales</taxon>
        <taxon>Alcanivoracaceae</taxon>
        <taxon>Isoalcanivorax</taxon>
    </lineage>
</organism>
<dbReference type="STRING" id="391936.S7S_09415"/>
<dbReference type="OrthoDB" id="6076289at2"/>
<dbReference type="KEGG" id="apac:S7S_09415"/>
<gene>
    <name evidence="2" type="ORF">S7S_09415</name>
</gene>
<evidence type="ECO:0000313" key="2">
    <source>
        <dbReference type="EMBL" id="AJD48295.1"/>
    </source>
</evidence>
<sequence length="335" mass="36436">MVIETACRGLLRLVLAALLLASLPQARAEPAPYAALEHALDGTTLGPLMGLLDTAALARDAGLAERPVPEALLRRFGSQRLQGHRLYEQPDSGQLLLRLDLAPQGLNWLTLAYHGQSPKPVRDWYDHALGASLSDLARSMVALADDRAGRAFLAALGDPGTALASFRALPAALRSADSARLLLSACAGNACHADALILLDQLAAESTEGLWQLDIAVLGRDWRRFDRVMAHLNNTLGPDPGLVWLSGNARLQRGDCAGALAQALPAAERWPGYLPLYPLITQCLVMSERFEDATVWFGHMETRFGLQLDWQALASDPVYMPFVNSPAFRHWRATR</sequence>
<reference evidence="2 3" key="1">
    <citation type="journal article" date="2012" name="J. Bacteriol.">
        <title>Genome sequence of an alkane-degrading bacterium, Alcanivorax pacificus type strain W11-5, isolated from deep sea sediment.</title>
        <authorList>
            <person name="Lai Q."/>
            <person name="Shao Z."/>
        </authorList>
    </citation>
    <scope>NUCLEOTIDE SEQUENCE [LARGE SCALE GENOMIC DNA]</scope>
    <source>
        <strain evidence="2 3">W11-5</strain>
    </source>
</reference>
<keyword evidence="3" id="KW-1185">Reference proteome</keyword>
<evidence type="ECO:0000313" key="3">
    <source>
        <dbReference type="Proteomes" id="UP000006764"/>
    </source>
</evidence>
<evidence type="ECO:0000256" key="1">
    <source>
        <dbReference type="SAM" id="SignalP"/>
    </source>
</evidence>
<name>A0A0B4XNF4_9GAMM</name>
<dbReference type="RefSeq" id="WP_144401631.1">
    <property type="nucleotide sequence ID" value="NZ_CP004387.1"/>
</dbReference>
<feature type="chain" id="PRO_5002097716" evidence="1">
    <location>
        <begin position="29"/>
        <end position="335"/>
    </location>
</feature>
<dbReference type="Proteomes" id="UP000006764">
    <property type="component" value="Chromosome"/>
</dbReference>